<dbReference type="RefSeq" id="WP_043079553.1">
    <property type="nucleotide sequence ID" value="NZ_CP011530.1"/>
</dbReference>
<dbReference type="EMBL" id="LJFS01000029">
    <property type="protein sequence ID" value="KPG29696.1"/>
    <property type="molecule type" value="Genomic_DNA"/>
</dbReference>
<evidence type="ECO:0000313" key="1">
    <source>
        <dbReference type="EMBL" id="KPG04783.1"/>
    </source>
</evidence>
<gene>
    <name evidence="1" type="ORF">AN908_23310</name>
    <name evidence="2" type="ORF">AN912_20200</name>
</gene>
<evidence type="ECO:0000313" key="3">
    <source>
        <dbReference type="Proteomes" id="UP000037843"/>
    </source>
</evidence>
<reference evidence="3 4" key="1">
    <citation type="submission" date="2015-09" db="EMBL/GenBank/DDBJ databases">
        <title>Genome Sequences of Mycobacterium immunogenum Isolates, Recuperated from a Chloraminated Drinking Water Distribution System Simulator Subjected to Episodes of Nitrification.</title>
        <authorList>
            <person name="Gomez-Alvarez V."/>
            <person name="Revetta R.P."/>
        </authorList>
    </citation>
    <scope>NUCLEOTIDE SEQUENCE [LARGE SCALE GENOMIC DNA]</scope>
    <source>
        <strain evidence="1 3">H008</strain>
        <strain evidence="2 4">H076</strain>
    </source>
</reference>
<dbReference type="KEGG" id="miz:BAB75_09825"/>
<dbReference type="Proteomes" id="UP000037843">
    <property type="component" value="Unassembled WGS sequence"/>
</dbReference>
<protein>
    <submittedName>
        <fullName evidence="1">Uncharacterized protein</fullName>
    </submittedName>
</protein>
<sequence length="93" mass="10219">MTAAEHDPYPELPALPRAVQLACQTIEPEHLTMPTEDLHAVVEVSQSIHNFVSHCISHRGTETVDMTTYQALLAVQRVVEQALNDSGDVTPSE</sequence>
<keyword evidence="4" id="KW-1185">Reference proteome</keyword>
<evidence type="ECO:0000313" key="4">
    <source>
        <dbReference type="Proteomes" id="UP000037962"/>
    </source>
</evidence>
<name>A0A7V8LKR3_9MYCO</name>
<organism evidence="1 3">
    <name type="scientific">Mycobacteroides immunogenum</name>
    <dbReference type="NCBI Taxonomy" id="83262"/>
    <lineage>
        <taxon>Bacteria</taxon>
        <taxon>Bacillati</taxon>
        <taxon>Actinomycetota</taxon>
        <taxon>Actinomycetes</taxon>
        <taxon>Mycobacteriales</taxon>
        <taxon>Mycobacteriaceae</taxon>
        <taxon>Mycobacteroides</taxon>
    </lineage>
</organism>
<dbReference type="GeneID" id="45764194"/>
<dbReference type="EMBL" id="LJFO01000016">
    <property type="protein sequence ID" value="KPG04783.1"/>
    <property type="molecule type" value="Genomic_DNA"/>
</dbReference>
<dbReference type="AlphaFoldDB" id="A0A7V8LKR3"/>
<comment type="caution">
    <text evidence="1">The sequence shown here is derived from an EMBL/GenBank/DDBJ whole genome shotgun (WGS) entry which is preliminary data.</text>
</comment>
<proteinExistence type="predicted"/>
<evidence type="ECO:0000313" key="2">
    <source>
        <dbReference type="EMBL" id="KPG29696.1"/>
    </source>
</evidence>
<accession>A0A7V8LKR3</accession>
<dbReference type="Proteomes" id="UP000037962">
    <property type="component" value="Unassembled WGS sequence"/>
</dbReference>